<dbReference type="Gene3D" id="1.10.3660.10">
    <property type="entry name" value="6-phosphogluconate dehydrogenase C-terminal like domain"/>
    <property type="match status" value="1"/>
</dbReference>
<dbReference type="Pfam" id="PF02153">
    <property type="entry name" value="PDH_N"/>
    <property type="match status" value="1"/>
</dbReference>
<dbReference type="InterPro" id="IPR050812">
    <property type="entry name" value="Preph/Arog_dehydrog"/>
</dbReference>
<dbReference type="Proteomes" id="UP000559626">
    <property type="component" value="Unassembled WGS sequence"/>
</dbReference>
<comment type="caution">
    <text evidence="3">The sequence shown here is derived from an EMBL/GenBank/DDBJ whole genome shotgun (WGS) entry which is preliminary data.</text>
</comment>
<dbReference type="AlphaFoldDB" id="A0A7Y0FND5"/>
<dbReference type="InterPro" id="IPR046826">
    <property type="entry name" value="PDH_N"/>
</dbReference>
<evidence type="ECO:0000313" key="4">
    <source>
        <dbReference type="Proteomes" id="UP000559626"/>
    </source>
</evidence>
<feature type="domain" description="Prephenate/arogenate dehydrogenase" evidence="2">
    <location>
        <begin position="1"/>
        <end position="282"/>
    </location>
</feature>
<keyword evidence="4" id="KW-1185">Reference proteome</keyword>
<dbReference type="PANTHER" id="PTHR21363:SF0">
    <property type="entry name" value="PREPHENATE DEHYDROGENASE [NADP(+)]"/>
    <property type="match status" value="1"/>
</dbReference>
<dbReference type="Pfam" id="PF20463">
    <property type="entry name" value="PDH_C"/>
    <property type="match status" value="1"/>
</dbReference>
<dbReference type="RefSeq" id="WP_169532020.1">
    <property type="nucleotide sequence ID" value="NZ_JABBGH010000002.1"/>
</dbReference>
<dbReference type="Gene3D" id="3.40.50.720">
    <property type="entry name" value="NAD(P)-binding Rossmann-like Domain"/>
    <property type="match status" value="1"/>
</dbReference>
<dbReference type="InterPro" id="IPR036291">
    <property type="entry name" value="NAD(P)-bd_dom_sf"/>
</dbReference>
<dbReference type="EC" id="1.3.1.12" evidence="3"/>
<dbReference type="GO" id="GO:0006571">
    <property type="term" value="P:tyrosine biosynthetic process"/>
    <property type="evidence" value="ECO:0007669"/>
    <property type="project" value="InterPro"/>
</dbReference>
<dbReference type="GO" id="GO:0070403">
    <property type="term" value="F:NAD+ binding"/>
    <property type="evidence" value="ECO:0007669"/>
    <property type="project" value="InterPro"/>
</dbReference>
<dbReference type="InterPro" id="IPR003099">
    <property type="entry name" value="Prephen_DH"/>
</dbReference>
<reference evidence="3 4" key="1">
    <citation type="submission" date="2020-04" db="EMBL/GenBank/DDBJ databases">
        <title>Hymenobacter polaris sp. nov., isolated from Arctic soil.</title>
        <authorList>
            <person name="Dahal R.H."/>
        </authorList>
    </citation>
    <scope>NUCLEOTIDE SEQUENCE [LARGE SCALE GENOMIC DNA]</scope>
    <source>
        <strain evidence="3 4">RP-2-7</strain>
    </source>
</reference>
<evidence type="ECO:0000256" key="1">
    <source>
        <dbReference type="ARBA" id="ARBA00023002"/>
    </source>
</evidence>
<accession>A0A7Y0FND5</accession>
<dbReference type="InterPro" id="IPR008927">
    <property type="entry name" value="6-PGluconate_DH-like_C_sf"/>
</dbReference>
<dbReference type="SUPFAM" id="SSF51735">
    <property type="entry name" value="NAD(P)-binding Rossmann-fold domains"/>
    <property type="match status" value="1"/>
</dbReference>
<evidence type="ECO:0000259" key="2">
    <source>
        <dbReference type="PROSITE" id="PS51176"/>
    </source>
</evidence>
<proteinExistence type="predicted"/>
<dbReference type="InterPro" id="IPR046825">
    <property type="entry name" value="PDH_C"/>
</dbReference>
<evidence type="ECO:0000313" key="3">
    <source>
        <dbReference type="EMBL" id="NML66375.1"/>
    </source>
</evidence>
<dbReference type="EMBL" id="JABBGH010000002">
    <property type="protein sequence ID" value="NML66375.1"/>
    <property type="molecule type" value="Genomic_DNA"/>
</dbReference>
<gene>
    <name evidence="3" type="ORF">HHL22_14280</name>
</gene>
<dbReference type="GO" id="GO:0004665">
    <property type="term" value="F:prephenate dehydrogenase (NADP+) activity"/>
    <property type="evidence" value="ECO:0007669"/>
    <property type="project" value="InterPro"/>
</dbReference>
<dbReference type="FunFam" id="3.40.50.720:FF:000208">
    <property type="entry name" value="Prephenate dehydrogenase"/>
    <property type="match status" value="1"/>
</dbReference>
<name>A0A7Y0FND5_9BACT</name>
<dbReference type="GO" id="GO:0008977">
    <property type="term" value="F:prephenate dehydrogenase (NAD+) activity"/>
    <property type="evidence" value="ECO:0007669"/>
    <property type="project" value="UniProtKB-EC"/>
</dbReference>
<dbReference type="SUPFAM" id="SSF48179">
    <property type="entry name" value="6-phosphogluconate dehydrogenase C-terminal domain-like"/>
    <property type="match status" value="1"/>
</dbReference>
<dbReference type="PROSITE" id="PS51176">
    <property type="entry name" value="PDH_ADH"/>
    <property type="match status" value="1"/>
</dbReference>
<dbReference type="NCBIfam" id="NF006307">
    <property type="entry name" value="PRK08507.1"/>
    <property type="match status" value="1"/>
</dbReference>
<sequence>MTITIIGLGLIGGSLGLGLRQHGLASRLIGLEANPAYARRALELGLVDELAADLPAAVAPADLVVVAVPMDAMVTLLPQVLDLITDQQIVIDVGSTKGNLLAAVAQHPRRRRFVAVHPMAGTEYSGPDAAVRGLFEGKTLVICDAEASDPAAVATVEALFRALPMRVTHLGAADHDLHTAYVSHISHLTSFALALTVLEKERRGEQRIFDLAGGGFASTVRLAKSAPATWVPIFRQNRDNVLDVLDEHLHQLHQLRELLRQEDYAGLAAAFEKANAIKKIIP</sequence>
<protein>
    <submittedName>
        <fullName evidence="3">Prephenate dehydrogenase</fullName>
        <ecNumber evidence="3">1.3.1.12</ecNumber>
    </submittedName>
</protein>
<keyword evidence="1 3" id="KW-0560">Oxidoreductase</keyword>
<dbReference type="PANTHER" id="PTHR21363">
    <property type="entry name" value="PREPHENATE DEHYDROGENASE"/>
    <property type="match status" value="1"/>
</dbReference>
<organism evidence="3 4">
    <name type="scientific">Hymenobacter polaris</name>
    <dbReference type="NCBI Taxonomy" id="2682546"/>
    <lineage>
        <taxon>Bacteria</taxon>
        <taxon>Pseudomonadati</taxon>
        <taxon>Bacteroidota</taxon>
        <taxon>Cytophagia</taxon>
        <taxon>Cytophagales</taxon>
        <taxon>Hymenobacteraceae</taxon>
        <taxon>Hymenobacter</taxon>
    </lineage>
</organism>